<accession>A0ABY7VH27</accession>
<evidence type="ECO:0000313" key="7">
    <source>
        <dbReference type="Proteomes" id="UP001215231"/>
    </source>
</evidence>
<keyword evidence="7" id="KW-1185">Reference proteome</keyword>
<keyword evidence="4" id="KW-1133">Transmembrane helix</keyword>
<dbReference type="PANTHER" id="PTHR45138:SF9">
    <property type="entry name" value="DIGUANYLATE CYCLASE DGCM-RELATED"/>
    <property type="match status" value="1"/>
</dbReference>
<dbReference type="EMBL" id="CP059693">
    <property type="protein sequence ID" value="WDE13025.1"/>
    <property type="molecule type" value="Genomic_DNA"/>
</dbReference>
<evidence type="ECO:0000313" key="6">
    <source>
        <dbReference type="EMBL" id="WDE13025.1"/>
    </source>
</evidence>
<sequence>MLISCDVVAFQSALSLNFSLVVEQVETLEKDTPAQALEKLNSIEDQLPKLSLNERVKFYTLQASLYANLAEFQLSLNSATKGLKLSSQLSSPSIHIAELSYSKGFATESLGNLELALQDYKNGLEVARSLDDKNMIAEGLSNLGAIYYLTERYDLSIVVLNDALMIANKLGNEELQGGINSELGNLYSTIGQDDKSMQFLQRSYQHYKNSSQTFSAVWVLSNIATSHYNNEEYDSAIRIYNKVIAEADDVVNDPFFYGVYTGLAMAYIYKEEKEPEVAYRYFKMAEQYVDYNGNKDMPVTYLLDKAIIFKNLQRYDEALESIFSAEKLMSAQERPKGSNSYLMLRLKAEIYYVLGQYEKAYHFKSRSVEQRVEKLNAADIEAVEELRLRYESKQADLHKKILEQKRSLNNAELAEANKQAKAQQFYLMMSGVVALIFVWLLSTLVRGQKKLRRVTHLDDLTGLVNRHRLLKQGQRYFSRAKQQHAPLVALMIDIDNFKEINDQLGHQIGDEILKKIAMLGKKLLKRIDIFGRFSAEEFIIFLPESDKKQAMDIAEQLKEKIERYQWQLSSQDNVSISIGFASFDEKQHFDLEALIKNAEKMLYRAKNQGGTAYAVNARKISKFVFLSGGGFYRLFYSCTCPGKDQGGRAKQEDLIDCQRQAKY</sequence>
<gene>
    <name evidence="6" type="ORF">H3N35_06095</name>
</gene>
<evidence type="ECO:0000256" key="4">
    <source>
        <dbReference type="SAM" id="Phobius"/>
    </source>
</evidence>
<feature type="coiled-coil region" evidence="3">
    <location>
        <begin position="547"/>
        <end position="574"/>
    </location>
</feature>
<dbReference type="PROSITE" id="PS50887">
    <property type="entry name" value="GGDEF"/>
    <property type="match status" value="1"/>
</dbReference>
<evidence type="ECO:0000259" key="5">
    <source>
        <dbReference type="PROSITE" id="PS50887"/>
    </source>
</evidence>
<keyword evidence="4" id="KW-0812">Transmembrane</keyword>
<dbReference type="Pfam" id="PF00990">
    <property type="entry name" value="GGDEF"/>
    <property type="match status" value="1"/>
</dbReference>
<organism evidence="6 7">
    <name type="scientific">Thalassomonas haliotis</name>
    <dbReference type="NCBI Taxonomy" id="485448"/>
    <lineage>
        <taxon>Bacteria</taxon>
        <taxon>Pseudomonadati</taxon>
        <taxon>Pseudomonadota</taxon>
        <taxon>Gammaproteobacteria</taxon>
        <taxon>Alteromonadales</taxon>
        <taxon>Colwelliaceae</taxon>
        <taxon>Thalassomonas</taxon>
    </lineage>
</organism>
<dbReference type="EC" id="2.7.7.65" evidence="1"/>
<comment type="catalytic activity">
    <reaction evidence="2">
        <text>2 GTP = 3',3'-c-di-GMP + 2 diphosphate</text>
        <dbReference type="Rhea" id="RHEA:24898"/>
        <dbReference type="ChEBI" id="CHEBI:33019"/>
        <dbReference type="ChEBI" id="CHEBI:37565"/>
        <dbReference type="ChEBI" id="CHEBI:58805"/>
        <dbReference type="EC" id="2.7.7.65"/>
    </reaction>
</comment>
<keyword evidence="3" id="KW-0175">Coiled coil</keyword>
<proteinExistence type="predicted"/>
<dbReference type="SMART" id="SM00028">
    <property type="entry name" value="TPR"/>
    <property type="match status" value="7"/>
</dbReference>
<dbReference type="InterPro" id="IPR000160">
    <property type="entry name" value="GGDEF_dom"/>
</dbReference>
<keyword evidence="4" id="KW-0472">Membrane</keyword>
<dbReference type="InterPro" id="IPR050469">
    <property type="entry name" value="Diguanylate_Cyclase"/>
</dbReference>
<feature type="domain" description="GGDEF" evidence="5">
    <location>
        <begin position="485"/>
        <end position="618"/>
    </location>
</feature>
<evidence type="ECO:0000256" key="2">
    <source>
        <dbReference type="ARBA" id="ARBA00034247"/>
    </source>
</evidence>
<dbReference type="Proteomes" id="UP001215231">
    <property type="component" value="Chromosome"/>
</dbReference>
<dbReference type="Gene3D" id="1.25.40.10">
    <property type="entry name" value="Tetratricopeptide repeat domain"/>
    <property type="match status" value="2"/>
</dbReference>
<dbReference type="RefSeq" id="WP_274053364.1">
    <property type="nucleotide sequence ID" value="NZ_CP059693.1"/>
</dbReference>
<dbReference type="InterPro" id="IPR011990">
    <property type="entry name" value="TPR-like_helical_dom_sf"/>
</dbReference>
<dbReference type="InterPro" id="IPR043128">
    <property type="entry name" value="Rev_trsase/Diguanyl_cyclase"/>
</dbReference>
<dbReference type="InterPro" id="IPR029787">
    <property type="entry name" value="Nucleotide_cyclase"/>
</dbReference>
<name>A0ABY7VH27_9GAMM</name>
<feature type="transmembrane region" description="Helical" evidence="4">
    <location>
        <begin position="425"/>
        <end position="445"/>
    </location>
</feature>
<protein>
    <recommendedName>
        <fullName evidence="1">diguanylate cyclase</fullName>
        <ecNumber evidence="1">2.7.7.65</ecNumber>
    </recommendedName>
</protein>
<dbReference type="SUPFAM" id="SSF48452">
    <property type="entry name" value="TPR-like"/>
    <property type="match status" value="2"/>
</dbReference>
<dbReference type="Gene3D" id="3.30.70.270">
    <property type="match status" value="1"/>
</dbReference>
<dbReference type="InterPro" id="IPR019734">
    <property type="entry name" value="TPR_rpt"/>
</dbReference>
<dbReference type="SMART" id="SM00267">
    <property type="entry name" value="GGDEF"/>
    <property type="match status" value="1"/>
</dbReference>
<dbReference type="NCBIfam" id="TIGR00254">
    <property type="entry name" value="GGDEF"/>
    <property type="match status" value="1"/>
</dbReference>
<reference evidence="6 7" key="1">
    <citation type="journal article" date="2022" name="Mar. Drugs">
        <title>Bioassay-Guided Fractionation Leads to the Detection of Cholic Acid Generated by the Rare Thalassomonas sp.</title>
        <authorList>
            <person name="Pheiffer F."/>
            <person name="Schneider Y.K."/>
            <person name="Hansen E.H."/>
            <person name="Andersen J.H."/>
            <person name="Isaksson J."/>
            <person name="Busche T."/>
            <person name="R C."/>
            <person name="Kalinowski J."/>
            <person name="Zyl L.V."/>
            <person name="Trindade M."/>
        </authorList>
    </citation>
    <scope>NUCLEOTIDE SEQUENCE [LARGE SCALE GENOMIC DNA]</scope>
    <source>
        <strain evidence="6 7">A5K-61T</strain>
    </source>
</reference>
<dbReference type="PANTHER" id="PTHR45138">
    <property type="entry name" value="REGULATORY COMPONENTS OF SENSORY TRANSDUCTION SYSTEM"/>
    <property type="match status" value="1"/>
</dbReference>
<dbReference type="CDD" id="cd01949">
    <property type="entry name" value="GGDEF"/>
    <property type="match status" value="1"/>
</dbReference>
<evidence type="ECO:0000256" key="1">
    <source>
        <dbReference type="ARBA" id="ARBA00012528"/>
    </source>
</evidence>
<dbReference type="SUPFAM" id="SSF55073">
    <property type="entry name" value="Nucleotide cyclase"/>
    <property type="match status" value="1"/>
</dbReference>
<evidence type="ECO:0000256" key="3">
    <source>
        <dbReference type="SAM" id="Coils"/>
    </source>
</evidence>